<dbReference type="InterPro" id="IPR051601">
    <property type="entry name" value="Serine_prot/Carboxylest_S33"/>
</dbReference>
<dbReference type="GeneID" id="9227803"/>
<dbReference type="OrthoDB" id="425534at2759"/>
<feature type="domain" description="Peptidase S33 tripeptidyl aminopeptidase-like C-terminal" evidence="5">
    <location>
        <begin position="406"/>
        <end position="489"/>
    </location>
</feature>
<feature type="signal peptide" evidence="3">
    <location>
        <begin position="1"/>
        <end position="18"/>
    </location>
</feature>
<dbReference type="InterPro" id="IPR000073">
    <property type="entry name" value="AB_hydrolase_1"/>
</dbReference>
<comment type="similarity">
    <text evidence="1">Belongs to the peptidase S33 family.</text>
</comment>
<protein>
    <submittedName>
        <fullName evidence="6">Uncharacterized protein</fullName>
    </submittedName>
</protein>
<evidence type="ECO:0000256" key="3">
    <source>
        <dbReference type="SAM" id="SignalP"/>
    </source>
</evidence>
<dbReference type="RefSeq" id="XP_002843345.1">
    <property type="nucleotide sequence ID" value="XM_002843299.1"/>
</dbReference>
<evidence type="ECO:0000256" key="1">
    <source>
        <dbReference type="ARBA" id="ARBA00010088"/>
    </source>
</evidence>
<name>C5G0F6_ARTOC</name>
<dbReference type="GO" id="GO:0016787">
    <property type="term" value="F:hydrolase activity"/>
    <property type="evidence" value="ECO:0007669"/>
    <property type="project" value="UniProtKB-KW"/>
</dbReference>
<dbReference type="VEuPathDB" id="FungiDB:MCYG_08428"/>
<evidence type="ECO:0000259" key="4">
    <source>
        <dbReference type="Pfam" id="PF00561"/>
    </source>
</evidence>
<keyword evidence="2" id="KW-0378">Hydrolase</keyword>
<dbReference type="EMBL" id="DS995708">
    <property type="protein sequence ID" value="EEQ35609.1"/>
    <property type="molecule type" value="Genomic_DNA"/>
</dbReference>
<evidence type="ECO:0000256" key="2">
    <source>
        <dbReference type="ARBA" id="ARBA00022801"/>
    </source>
</evidence>
<dbReference type="PANTHER" id="PTHR43248">
    <property type="entry name" value="2-SUCCINYL-6-HYDROXY-2,4-CYCLOHEXADIENE-1-CARBOXYLATE SYNTHASE"/>
    <property type="match status" value="1"/>
</dbReference>
<dbReference type="Proteomes" id="UP000002035">
    <property type="component" value="Unassembled WGS sequence"/>
</dbReference>
<evidence type="ECO:0000259" key="5">
    <source>
        <dbReference type="Pfam" id="PF08386"/>
    </source>
</evidence>
<dbReference type="InterPro" id="IPR029058">
    <property type="entry name" value="AB_hydrolase_fold"/>
</dbReference>
<dbReference type="STRING" id="554155.C5G0F6"/>
<dbReference type="Pfam" id="PF00561">
    <property type="entry name" value="Abhydrolase_1"/>
    <property type="match status" value="1"/>
</dbReference>
<evidence type="ECO:0000313" key="7">
    <source>
        <dbReference type="Proteomes" id="UP000002035"/>
    </source>
</evidence>
<dbReference type="Pfam" id="PF08386">
    <property type="entry name" value="Abhydrolase_4"/>
    <property type="match status" value="1"/>
</dbReference>
<reference evidence="7" key="1">
    <citation type="journal article" date="2012" name="MBio">
        <title>Comparative genome analysis of Trichophyton rubrum and related dermatophytes reveals candidate genes involved in infection.</title>
        <authorList>
            <person name="Martinez D.A."/>
            <person name="Oliver B.G."/>
            <person name="Graeser Y."/>
            <person name="Goldberg J.M."/>
            <person name="Li W."/>
            <person name="Martinez-Rossi N.M."/>
            <person name="Monod M."/>
            <person name="Shelest E."/>
            <person name="Barton R.C."/>
            <person name="Birch E."/>
            <person name="Brakhage A.A."/>
            <person name="Chen Z."/>
            <person name="Gurr S.J."/>
            <person name="Heiman D."/>
            <person name="Heitman J."/>
            <person name="Kosti I."/>
            <person name="Rossi A."/>
            <person name="Saif S."/>
            <person name="Samalova M."/>
            <person name="Saunders C.W."/>
            <person name="Shea T."/>
            <person name="Summerbell R.C."/>
            <person name="Xu J."/>
            <person name="Young S."/>
            <person name="Zeng Q."/>
            <person name="Birren B.W."/>
            <person name="Cuomo C.A."/>
            <person name="White T.C."/>
        </authorList>
    </citation>
    <scope>NUCLEOTIDE SEQUENCE [LARGE SCALE GENOMIC DNA]</scope>
    <source>
        <strain evidence="7">ATCC MYA-4605 / CBS 113480</strain>
    </source>
</reference>
<dbReference type="SUPFAM" id="SSF53474">
    <property type="entry name" value="alpha/beta-Hydrolases"/>
    <property type="match status" value="1"/>
</dbReference>
<proteinExistence type="inferred from homology"/>
<dbReference type="Gene3D" id="3.40.50.1820">
    <property type="entry name" value="alpha/beta hydrolase"/>
    <property type="match status" value="1"/>
</dbReference>
<accession>C5G0F6</accession>
<feature type="chain" id="PRO_5002950444" evidence="3">
    <location>
        <begin position="19"/>
        <end position="492"/>
    </location>
</feature>
<sequence>MFGLCTLLCLSLFTGGLASPVVTAKQTRSEGKISWGPCEIDGTRPIRCGNLSVPLDYTDRESKAALKLQLLKVPAANSPRKGTILFNFGGPGLGARASLAGYAKILQTLTGGHYDLIAHDPRGTENTLTFSCFKDDNERLAVISKGRYEELLSPNDRAPLGRLWSTTSIFADICGRYPEAKERGKLISTSFTARDLMEIVDAVEDDGLLRYWGLSYGTVLGATVAAMFPDRIDRIVMDGVVNFHDYYNAYDVELWADTDKVFSAFLEQCVESPNECALAHPDLTAQDLEASMYKLLDDIKFRPLVFNNTLIDHSVVKNLIRPSLYSPSSWPLLSLALDSLRSGNLEGFSNLTTPLLPPWAGGILTESPFGIPCSEKETGVDSFDKILPTVKALDKESKLLGQVGIPLAMVCTQWTTKAKERYTGDFKVKTKFPMLVIGNTYDPATSFPSARNASSTFQSSMLLEHGGYGHTTLNHASVCTGKAIKDYFMRDR</sequence>
<dbReference type="eggNOG" id="ENOG502RZ4D">
    <property type="taxonomic scope" value="Eukaryota"/>
</dbReference>
<evidence type="ECO:0000313" key="6">
    <source>
        <dbReference type="EMBL" id="EEQ35609.1"/>
    </source>
</evidence>
<feature type="domain" description="AB hydrolase-1" evidence="4">
    <location>
        <begin position="84"/>
        <end position="241"/>
    </location>
</feature>
<organism evidence="6 7">
    <name type="scientific">Arthroderma otae (strain ATCC MYA-4605 / CBS 113480)</name>
    <name type="common">Microsporum canis</name>
    <dbReference type="NCBI Taxonomy" id="554155"/>
    <lineage>
        <taxon>Eukaryota</taxon>
        <taxon>Fungi</taxon>
        <taxon>Dikarya</taxon>
        <taxon>Ascomycota</taxon>
        <taxon>Pezizomycotina</taxon>
        <taxon>Eurotiomycetes</taxon>
        <taxon>Eurotiomycetidae</taxon>
        <taxon>Onygenales</taxon>
        <taxon>Arthrodermataceae</taxon>
        <taxon>Microsporum</taxon>
    </lineage>
</organism>
<keyword evidence="3" id="KW-0732">Signal</keyword>
<dbReference type="HOGENOM" id="CLU_013364_5_0_1"/>
<keyword evidence="7" id="KW-1185">Reference proteome</keyword>
<dbReference type="PANTHER" id="PTHR43248:SF25">
    <property type="entry name" value="AB HYDROLASE-1 DOMAIN-CONTAINING PROTEIN-RELATED"/>
    <property type="match status" value="1"/>
</dbReference>
<dbReference type="InterPro" id="IPR013595">
    <property type="entry name" value="Pept_S33_TAP-like_C"/>
</dbReference>
<dbReference type="OMA" id="FQSAPYY"/>
<dbReference type="AlphaFoldDB" id="C5G0F6"/>
<gene>
    <name evidence="6" type="ORF">MCYG_08428</name>
</gene>